<feature type="transmembrane region" description="Helical" evidence="1">
    <location>
        <begin position="31"/>
        <end position="55"/>
    </location>
</feature>
<feature type="transmembrane region" description="Helical" evidence="1">
    <location>
        <begin position="67"/>
        <end position="85"/>
    </location>
</feature>
<keyword evidence="3" id="KW-1185">Reference proteome</keyword>
<feature type="transmembrane region" description="Helical" evidence="1">
    <location>
        <begin position="127"/>
        <end position="148"/>
    </location>
</feature>
<comment type="caution">
    <text evidence="2">The sequence shown here is derived from an EMBL/GenBank/DDBJ whole genome shotgun (WGS) entry which is preliminary data.</text>
</comment>
<name>A0ABW5C1J5_9BACI</name>
<dbReference type="Proteomes" id="UP001597318">
    <property type="component" value="Unassembled WGS sequence"/>
</dbReference>
<dbReference type="RefSeq" id="WP_247346252.1">
    <property type="nucleotide sequence ID" value="NZ_CP095550.1"/>
</dbReference>
<sequence length="158" mass="18168">MKNVGKLESVMWNIALPGFSQLLTGHYVKGIFFILSEVIINLNSHFNLAIMFSFLGEFEQAYSVTDYQWLLFYSCLYFFAMWDGYKTAMPPGEQFSFLPFVFSAYLVTVGLFYCGELKLFGHLIGPVFMPMLFVIPGLVLGFTFRYIILKIAKRRGIV</sequence>
<feature type="transmembrane region" description="Helical" evidence="1">
    <location>
        <begin position="97"/>
        <end position="115"/>
    </location>
</feature>
<proteinExistence type="predicted"/>
<keyword evidence="1" id="KW-1133">Transmembrane helix</keyword>
<evidence type="ECO:0000313" key="3">
    <source>
        <dbReference type="Proteomes" id="UP001597318"/>
    </source>
</evidence>
<accession>A0ABW5C1J5</accession>
<protein>
    <submittedName>
        <fullName evidence="2">Uncharacterized protein</fullName>
    </submittedName>
</protein>
<organism evidence="2 3">
    <name type="scientific">Metabacillus endolithicus</name>
    <dbReference type="NCBI Taxonomy" id="1535204"/>
    <lineage>
        <taxon>Bacteria</taxon>
        <taxon>Bacillati</taxon>
        <taxon>Bacillota</taxon>
        <taxon>Bacilli</taxon>
        <taxon>Bacillales</taxon>
        <taxon>Bacillaceae</taxon>
        <taxon>Metabacillus</taxon>
    </lineage>
</organism>
<reference evidence="3" key="1">
    <citation type="journal article" date="2019" name="Int. J. Syst. Evol. Microbiol.">
        <title>The Global Catalogue of Microorganisms (GCM) 10K type strain sequencing project: providing services to taxonomists for standard genome sequencing and annotation.</title>
        <authorList>
            <consortium name="The Broad Institute Genomics Platform"/>
            <consortium name="The Broad Institute Genome Sequencing Center for Infectious Disease"/>
            <person name="Wu L."/>
            <person name="Ma J."/>
        </authorList>
    </citation>
    <scope>NUCLEOTIDE SEQUENCE [LARGE SCALE GENOMIC DNA]</scope>
    <source>
        <strain evidence="3">CGMCC 1.15474</strain>
    </source>
</reference>
<evidence type="ECO:0000313" key="2">
    <source>
        <dbReference type="EMBL" id="MFD2214800.1"/>
    </source>
</evidence>
<evidence type="ECO:0000256" key="1">
    <source>
        <dbReference type="SAM" id="Phobius"/>
    </source>
</evidence>
<keyword evidence="1" id="KW-0812">Transmembrane</keyword>
<keyword evidence="1" id="KW-0472">Membrane</keyword>
<gene>
    <name evidence="2" type="ORF">ACFSKK_14010</name>
</gene>
<dbReference type="EMBL" id="JBHUIK010000003">
    <property type="protein sequence ID" value="MFD2214800.1"/>
    <property type="molecule type" value="Genomic_DNA"/>
</dbReference>